<proteinExistence type="predicted"/>
<accession>A0ACC6J3K4</accession>
<comment type="caution">
    <text evidence="1">The sequence shown here is derived from an EMBL/GenBank/DDBJ whole genome shotgun (WGS) entry which is preliminary data.</text>
</comment>
<name>A0ACC6J3K4_9FLAO</name>
<dbReference type="EMBL" id="JAVDQX010000001">
    <property type="protein sequence ID" value="MDR6457524.1"/>
    <property type="molecule type" value="Genomic_DNA"/>
</dbReference>
<sequence>MAVFRLRQAERKILKYIKMLSQNKLADKKNTLLPAPDDAKTVN</sequence>
<organism evidence="1 2">
    <name type="scientific">Chryseobacterium vietnamense</name>
    <dbReference type="NCBI Taxonomy" id="866785"/>
    <lineage>
        <taxon>Bacteria</taxon>
        <taxon>Pseudomonadati</taxon>
        <taxon>Bacteroidota</taxon>
        <taxon>Flavobacteriia</taxon>
        <taxon>Flavobacteriales</taxon>
        <taxon>Weeksellaceae</taxon>
        <taxon>Chryseobacterium group</taxon>
        <taxon>Chryseobacterium</taxon>
    </lineage>
</organism>
<evidence type="ECO:0000313" key="1">
    <source>
        <dbReference type="EMBL" id="MDR6457524.1"/>
    </source>
</evidence>
<dbReference type="Proteomes" id="UP001184833">
    <property type="component" value="Unassembled WGS sequence"/>
</dbReference>
<gene>
    <name evidence="1" type="ORF">J2786_000617</name>
</gene>
<protein>
    <submittedName>
        <fullName evidence="1">Uncharacterized protein</fullName>
    </submittedName>
</protein>
<evidence type="ECO:0000313" key="2">
    <source>
        <dbReference type="Proteomes" id="UP001184833"/>
    </source>
</evidence>
<keyword evidence="2" id="KW-1185">Reference proteome</keyword>
<reference evidence="1" key="1">
    <citation type="submission" date="2023-07" db="EMBL/GenBank/DDBJ databases">
        <title>Sorghum-associated microbial communities from plants grown in Nebraska, USA.</title>
        <authorList>
            <person name="Schachtman D."/>
        </authorList>
    </citation>
    <scope>NUCLEOTIDE SEQUENCE</scope>
    <source>
        <strain evidence="1">DS2329</strain>
    </source>
</reference>